<dbReference type="EMBL" id="MJEQ01002321">
    <property type="protein sequence ID" value="OIT27665.1"/>
    <property type="molecule type" value="Genomic_DNA"/>
</dbReference>
<dbReference type="PANTHER" id="PTHR33116:SF78">
    <property type="entry name" value="OS12G0587133 PROTEIN"/>
    <property type="match status" value="1"/>
</dbReference>
<dbReference type="AlphaFoldDB" id="A0A1J6L9D6"/>
<name>A0A1J6L9D6_NICAT</name>
<dbReference type="Gramene" id="OIT27665">
    <property type="protein sequence ID" value="OIT27665"/>
    <property type="gene ID" value="A4A49_65478"/>
</dbReference>
<reference evidence="1" key="1">
    <citation type="submission" date="2016-11" db="EMBL/GenBank/DDBJ databases">
        <title>The genome of Nicotiana attenuata.</title>
        <authorList>
            <person name="Xu S."/>
            <person name="Brockmoeller T."/>
            <person name="Gaquerel E."/>
            <person name="Navarro A."/>
            <person name="Kuhl H."/>
            <person name="Gase K."/>
            <person name="Ling Z."/>
            <person name="Zhou W."/>
            <person name="Kreitzer C."/>
            <person name="Stanke M."/>
            <person name="Tang H."/>
            <person name="Lyons E."/>
            <person name="Pandey P."/>
            <person name="Pandey S.P."/>
            <person name="Timmermann B."/>
            <person name="Baldwin I.T."/>
        </authorList>
    </citation>
    <scope>NUCLEOTIDE SEQUENCE [LARGE SCALE GENOMIC DNA]</scope>
    <source>
        <strain evidence="1">UT</strain>
    </source>
</reference>
<evidence type="ECO:0000313" key="2">
    <source>
        <dbReference type="Proteomes" id="UP000187609"/>
    </source>
</evidence>
<sequence length="192" mass="22284">YLGFPMLNNYPRHKDYQPLLDKMRARLNNWNARWLSMAGRCTLITSTLNTLPNHLMQISLLPTKTLQEIDKIQRDFLWGTTREKRKIHLIGWSTVTNTKLNGGLGIKKAKSKNLALLTSLAWRILTNTNSLWAKTLISIYGTSRRINGSSITWKSLLKGWTICHKGIRWPVDKHSHMNIWDSNWIPNIQSLH</sequence>
<comment type="caution">
    <text evidence="1">The sequence shown here is derived from an EMBL/GenBank/DDBJ whole genome shotgun (WGS) entry which is preliminary data.</text>
</comment>
<dbReference type="PANTHER" id="PTHR33116">
    <property type="entry name" value="REVERSE TRANSCRIPTASE ZINC-BINDING DOMAIN-CONTAINING PROTEIN-RELATED-RELATED"/>
    <property type="match status" value="1"/>
</dbReference>
<organism evidence="1 2">
    <name type="scientific">Nicotiana attenuata</name>
    <name type="common">Coyote tobacco</name>
    <dbReference type="NCBI Taxonomy" id="49451"/>
    <lineage>
        <taxon>Eukaryota</taxon>
        <taxon>Viridiplantae</taxon>
        <taxon>Streptophyta</taxon>
        <taxon>Embryophyta</taxon>
        <taxon>Tracheophyta</taxon>
        <taxon>Spermatophyta</taxon>
        <taxon>Magnoliopsida</taxon>
        <taxon>eudicotyledons</taxon>
        <taxon>Gunneridae</taxon>
        <taxon>Pentapetalae</taxon>
        <taxon>asterids</taxon>
        <taxon>lamiids</taxon>
        <taxon>Solanales</taxon>
        <taxon>Solanaceae</taxon>
        <taxon>Nicotianoideae</taxon>
        <taxon>Nicotianeae</taxon>
        <taxon>Nicotiana</taxon>
    </lineage>
</organism>
<accession>A0A1J6L9D6</accession>
<feature type="non-terminal residue" evidence="1">
    <location>
        <position position="1"/>
    </location>
</feature>
<gene>
    <name evidence="1" type="ORF">A4A49_65478</name>
</gene>
<dbReference type="OMA" id="ANRIHCK"/>
<evidence type="ECO:0000313" key="1">
    <source>
        <dbReference type="EMBL" id="OIT27665.1"/>
    </source>
</evidence>
<dbReference type="STRING" id="49451.A0A1J6L9D6"/>
<protein>
    <submittedName>
        <fullName evidence="1">Ribonuclease h protein</fullName>
    </submittedName>
</protein>
<proteinExistence type="predicted"/>
<dbReference type="Proteomes" id="UP000187609">
    <property type="component" value="Unassembled WGS sequence"/>
</dbReference>
<keyword evidence="2" id="KW-1185">Reference proteome</keyword>
<feature type="non-terminal residue" evidence="1">
    <location>
        <position position="192"/>
    </location>
</feature>